<protein>
    <submittedName>
        <fullName evidence="1">Uncharacterized protein</fullName>
    </submittedName>
</protein>
<dbReference type="Proteomes" id="UP001642360">
    <property type="component" value="Unassembled WGS sequence"/>
</dbReference>
<accession>A0ABC8SXZ8</accession>
<evidence type="ECO:0000313" key="1">
    <source>
        <dbReference type="EMBL" id="CAK9161798.1"/>
    </source>
</evidence>
<keyword evidence="2" id="KW-1185">Reference proteome</keyword>
<evidence type="ECO:0000313" key="2">
    <source>
        <dbReference type="Proteomes" id="UP001642360"/>
    </source>
</evidence>
<dbReference type="EMBL" id="CAUOFW020003731">
    <property type="protein sequence ID" value="CAK9161798.1"/>
    <property type="molecule type" value="Genomic_DNA"/>
</dbReference>
<organism evidence="1 2">
    <name type="scientific">Ilex paraguariensis</name>
    <name type="common">yerba mate</name>
    <dbReference type="NCBI Taxonomy" id="185542"/>
    <lineage>
        <taxon>Eukaryota</taxon>
        <taxon>Viridiplantae</taxon>
        <taxon>Streptophyta</taxon>
        <taxon>Embryophyta</taxon>
        <taxon>Tracheophyta</taxon>
        <taxon>Spermatophyta</taxon>
        <taxon>Magnoliopsida</taxon>
        <taxon>eudicotyledons</taxon>
        <taxon>Gunneridae</taxon>
        <taxon>Pentapetalae</taxon>
        <taxon>asterids</taxon>
        <taxon>campanulids</taxon>
        <taxon>Aquifoliales</taxon>
        <taxon>Aquifoliaceae</taxon>
        <taxon>Ilex</taxon>
    </lineage>
</organism>
<comment type="caution">
    <text evidence="1">The sequence shown here is derived from an EMBL/GenBank/DDBJ whole genome shotgun (WGS) entry which is preliminary data.</text>
</comment>
<proteinExistence type="predicted"/>
<dbReference type="AlphaFoldDB" id="A0ABC8SXZ8"/>
<reference evidence="1 2" key="1">
    <citation type="submission" date="2024-02" db="EMBL/GenBank/DDBJ databases">
        <authorList>
            <person name="Vignale AGUSTIN F."/>
            <person name="Sosa J E."/>
            <person name="Modenutti C."/>
        </authorList>
    </citation>
    <scope>NUCLEOTIDE SEQUENCE [LARGE SCALE GENOMIC DNA]</scope>
</reference>
<name>A0ABC8SXZ8_9AQUA</name>
<gene>
    <name evidence="1" type="ORF">ILEXP_LOCUS30613</name>
</gene>
<sequence length="77" mass="8305">MFACDSADLCVVDGPISGAANYLVANKFARIWCIGPCPLFKKMMEVFSNVSSKELIESVGSCSGGDPAEDIEVYRCF</sequence>